<accession>A0A5K7Z8N1</accession>
<dbReference type="RefSeq" id="WP_170302411.1">
    <property type="nucleotide sequence ID" value="NZ_AP021875.1"/>
</dbReference>
<keyword evidence="6" id="KW-1185">Reference proteome</keyword>
<evidence type="ECO:0000256" key="3">
    <source>
        <dbReference type="ARBA" id="ARBA00023163"/>
    </source>
</evidence>
<dbReference type="KEGG" id="dwd:DSCW_44720"/>
<proteinExistence type="predicted"/>
<evidence type="ECO:0000256" key="1">
    <source>
        <dbReference type="ARBA" id="ARBA00023015"/>
    </source>
</evidence>
<dbReference type="SUPFAM" id="SSF46785">
    <property type="entry name" value="Winged helix' DNA-binding domain"/>
    <property type="match status" value="1"/>
</dbReference>
<dbReference type="GO" id="GO:0006950">
    <property type="term" value="P:response to stress"/>
    <property type="evidence" value="ECO:0007669"/>
    <property type="project" value="TreeGrafter"/>
</dbReference>
<dbReference type="EMBL" id="AP021875">
    <property type="protein sequence ID" value="BBO77055.1"/>
    <property type="molecule type" value="Genomic_DNA"/>
</dbReference>
<organism evidence="5 6">
    <name type="scientific">Desulfosarcina widdelii</name>
    <dbReference type="NCBI Taxonomy" id="947919"/>
    <lineage>
        <taxon>Bacteria</taxon>
        <taxon>Pseudomonadati</taxon>
        <taxon>Thermodesulfobacteriota</taxon>
        <taxon>Desulfobacteria</taxon>
        <taxon>Desulfobacterales</taxon>
        <taxon>Desulfosarcinaceae</taxon>
        <taxon>Desulfosarcina</taxon>
    </lineage>
</organism>
<sequence length="159" mass="17699">MTDPNTLASARYIFTTGRKVHDLVQQTITAACMAEGDDHRFGELSSSQMNMVLMIRVREAVSVTQLAALLSVSPPSVSTMVDRLVERGLLTRTPSSEDRRKVVIRVSTEAIEEISRVEEKVLGAFVRLVEAVGPKTTQMWCEVLDRVKDVLEKNNHLST</sequence>
<keyword evidence="1" id="KW-0805">Transcription regulation</keyword>
<dbReference type="PROSITE" id="PS50995">
    <property type="entry name" value="HTH_MARR_2"/>
    <property type="match status" value="1"/>
</dbReference>
<dbReference type="PANTHER" id="PTHR33164">
    <property type="entry name" value="TRANSCRIPTIONAL REGULATOR, MARR FAMILY"/>
    <property type="match status" value="1"/>
</dbReference>
<evidence type="ECO:0000256" key="2">
    <source>
        <dbReference type="ARBA" id="ARBA00023125"/>
    </source>
</evidence>
<dbReference type="GO" id="GO:0003700">
    <property type="term" value="F:DNA-binding transcription factor activity"/>
    <property type="evidence" value="ECO:0007669"/>
    <property type="project" value="InterPro"/>
</dbReference>
<dbReference type="InterPro" id="IPR039422">
    <property type="entry name" value="MarR/SlyA-like"/>
</dbReference>
<evidence type="ECO:0000259" key="4">
    <source>
        <dbReference type="PROSITE" id="PS50995"/>
    </source>
</evidence>
<dbReference type="SMART" id="SM00347">
    <property type="entry name" value="HTH_MARR"/>
    <property type="match status" value="1"/>
</dbReference>
<dbReference type="Gene3D" id="1.10.10.10">
    <property type="entry name" value="Winged helix-like DNA-binding domain superfamily/Winged helix DNA-binding domain"/>
    <property type="match status" value="1"/>
</dbReference>
<dbReference type="InterPro" id="IPR036388">
    <property type="entry name" value="WH-like_DNA-bd_sf"/>
</dbReference>
<gene>
    <name evidence="5" type="ORF">DSCW_44720</name>
</gene>
<dbReference type="GO" id="GO:0003677">
    <property type="term" value="F:DNA binding"/>
    <property type="evidence" value="ECO:0007669"/>
    <property type="project" value="UniProtKB-KW"/>
</dbReference>
<feature type="domain" description="HTH marR-type" evidence="4">
    <location>
        <begin position="1"/>
        <end position="149"/>
    </location>
</feature>
<name>A0A5K7Z8N1_9BACT</name>
<keyword evidence="3" id="KW-0804">Transcription</keyword>
<dbReference type="InterPro" id="IPR000835">
    <property type="entry name" value="HTH_MarR-typ"/>
</dbReference>
<dbReference type="InterPro" id="IPR036390">
    <property type="entry name" value="WH_DNA-bd_sf"/>
</dbReference>
<dbReference type="PANTHER" id="PTHR33164:SF57">
    <property type="entry name" value="MARR-FAMILY TRANSCRIPTIONAL REGULATOR"/>
    <property type="match status" value="1"/>
</dbReference>
<keyword evidence="2" id="KW-0238">DNA-binding</keyword>
<dbReference type="Proteomes" id="UP000427769">
    <property type="component" value="Chromosome"/>
</dbReference>
<dbReference type="InterPro" id="IPR023187">
    <property type="entry name" value="Tscrpt_reg_MarR-type_CS"/>
</dbReference>
<protein>
    <recommendedName>
        <fullName evidence="4">HTH marR-type domain-containing protein</fullName>
    </recommendedName>
</protein>
<evidence type="ECO:0000313" key="5">
    <source>
        <dbReference type="EMBL" id="BBO77055.1"/>
    </source>
</evidence>
<dbReference type="Pfam" id="PF01047">
    <property type="entry name" value="MarR"/>
    <property type="match status" value="1"/>
</dbReference>
<reference evidence="5 6" key="1">
    <citation type="submission" date="2019-11" db="EMBL/GenBank/DDBJ databases">
        <title>Comparative genomics of hydrocarbon-degrading Desulfosarcina strains.</title>
        <authorList>
            <person name="Watanabe M."/>
            <person name="Kojima H."/>
            <person name="Fukui M."/>
        </authorList>
    </citation>
    <scope>NUCLEOTIDE SEQUENCE [LARGE SCALE GENOMIC DNA]</scope>
    <source>
        <strain evidence="5 6">PP31</strain>
    </source>
</reference>
<evidence type="ECO:0000313" key="6">
    <source>
        <dbReference type="Proteomes" id="UP000427769"/>
    </source>
</evidence>
<dbReference type="AlphaFoldDB" id="A0A5K7Z8N1"/>
<dbReference type="PROSITE" id="PS01117">
    <property type="entry name" value="HTH_MARR_1"/>
    <property type="match status" value="1"/>
</dbReference>